<dbReference type="GO" id="GO:0060236">
    <property type="term" value="P:regulation of mitotic spindle organization"/>
    <property type="evidence" value="ECO:0007669"/>
    <property type="project" value="TreeGrafter"/>
</dbReference>
<feature type="region of interest" description="Disordered" evidence="6">
    <location>
        <begin position="644"/>
        <end position="665"/>
    </location>
</feature>
<dbReference type="InterPro" id="IPR023252">
    <property type="entry name" value="Aurora_borealis_protein"/>
</dbReference>
<name>A0AAV7JP08_9METZ</name>
<feature type="region of interest" description="Disordered" evidence="6">
    <location>
        <begin position="125"/>
        <end position="158"/>
    </location>
</feature>
<dbReference type="GO" id="GO:0019901">
    <property type="term" value="F:protein kinase binding"/>
    <property type="evidence" value="ECO:0007669"/>
    <property type="project" value="TreeGrafter"/>
</dbReference>
<keyword evidence="3" id="KW-0132">Cell division</keyword>
<dbReference type="Proteomes" id="UP001165289">
    <property type="component" value="Unassembled WGS sequence"/>
</dbReference>
<keyword evidence="8" id="KW-1185">Reference proteome</keyword>
<dbReference type="PANTHER" id="PTHR14728:SF2">
    <property type="entry name" value="PROTEIN AURORA BOREALIS"/>
    <property type="match status" value="1"/>
</dbReference>
<evidence type="ECO:0000256" key="1">
    <source>
        <dbReference type="ARBA" id="ARBA00010963"/>
    </source>
</evidence>
<evidence type="ECO:0000256" key="6">
    <source>
        <dbReference type="SAM" id="MobiDB-lite"/>
    </source>
</evidence>
<dbReference type="AlphaFoldDB" id="A0AAV7JP08"/>
<accession>A0AAV7JP08</accession>
<dbReference type="GO" id="GO:0051301">
    <property type="term" value="P:cell division"/>
    <property type="evidence" value="ECO:0007669"/>
    <property type="project" value="UniProtKB-KW"/>
</dbReference>
<dbReference type="EMBL" id="JAKMXF010000310">
    <property type="protein sequence ID" value="KAI6650713.1"/>
    <property type="molecule type" value="Genomic_DNA"/>
</dbReference>
<evidence type="ECO:0000256" key="5">
    <source>
        <dbReference type="ARBA" id="ARBA00023306"/>
    </source>
</evidence>
<evidence type="ECO:0000256" key="3">
    <source>
        <dbReference type="ARBA" id="ARBA00022618"/>
    </source>
</evidence>
<gene>
    <name evidence="7" type="ORF">LOD99_7764</name>
</gene>
<comment type="similarity">
    <text evidence="1">Belongs to the BORA family.</text>
</comment>
<sequence>MSMMVDESQIKCDSPEEIHGFEDPNIPNWSPVCPEVDLGNPFHNQLKTSFPDFNSPSVFKVQSTPLTSSKPFKWSVEEIALLRPADIEECPNQEVVDNSYFVTPRRAEASTKFFSGIHSIPSLMSPCTSSRPCGKTNSTQMVNTDVTPNPYSFSRPPEMMEAELSPTPIRAKSPILEESSPSPPPTLLTDEDRSNSLSLKPRDSILPKISLPPHSFPSAPVNTPINVVSPATASTTQSVNVGVQTMLTLPLDFDLERVLGRHAYYQGEDMANNSTLRRILFRPSISDPKQDLPLLQESLPSPITNSNILTSHKISEDTSYRSDIHETPKTSKILSKSYSKSFIKSRSIKRCPVSSYDITASTPGTFLMSLISGKLECSNLPTPISSAPFVSPIHSVADPNLSLNESDRMSEESTPPRNSSLCEDYSFPLKQDPTPMSPITYKSYFQRADTSPNPYKATSTPFLHPEHITPPSRKLSFLSPAALLSGEESPSRDIVTSDYPTQCHEEDVMQEDPAPPTSPPTFSDLFQIPDKIQVTHSLESDSGIGSSYGEQSSLLQSLSRHRAKPAEHQLSLSYCPDKQLTTKSMYQTPGNNCSIANGNVSKLRSKRGCVKVDSSPLSIVHHALPTFVHESKRYQPECAIDSLTDSATSSSSKDTESDPCDPLLANPSLVQQQVKHIETIEKLKNYSKWTAHKKNIEFRTNHQN</sequence>
<evidence type="ECO:0000256" key="4">
    <source>
        <dbReference type="ARBA" id="ARBA00022776"/>
    </source>
</evidence>
<evidence type="ECO:0000256" key="2">
    <source>
        <dbReference type="ARBA" id="ARBA00020055"/>
    </source>
</evidence>
<keyword evidence="5" id="KW-0131">Cell cycle</keyword>
<feature type="region of interest" description="Disordered" evidence="6">
    <location>
        <begin position="173"/>
        <end position="198"/>
    </location>
</feature>
<feature type="compositionally biased region" description="Polar residues" evidence="6">
    <location>
        <begin position="125"/>
        <end position="152"/>
    </location>
</feature>
<feature type="region of interest" description="Disordered" evidence="6">
    <location>
        <begin position="401"/>
        <end position="422"/>
    </location>
</feature>
<proteinExistence type="inferred from homology"/>
<keyword evidence="4" id="KW-0498">Mitosis</keyword>
<dbReference type="GO" id="GO:0005737">
    <property type="term" value="C:cytoplasm"/>
    <property type="evidence" value="ECO:0007669"/>
    <property type="project" value="TreeGrafter"/>
</dbReference>
<comment type="caution">
    <text evidence="7">The sequence shown here is derived from an EMBL/GenBank/DDBJ whole genome shotgun (WGS) entry which is preliminary data.</text>
</comment>
<dbReference type="PANTHER" id="PTHR14728">
    <property type="entry name" value="PROTEIN AURORA BOREALIS"/>
    <property type="match status" value="1"/>
</dbReference>
<dbReference type="GO" id="GO:0007088">
    <property type="term" value="P:regulation of mitotic nuclear division"/>
    <property type="evidence" value="ECO:0007669"/>
    <property type="project" value="TreeGrafter"/>
</dbReference>
<feature type="compositionally biased region" description="Polar residues" evidence="6">
    <location>
        <begin position="412"/>
        <end position="421"/>
    </location>
</feature>
<evidence type="ECO:0000313" key="7">
    <source>
        <dbReference type="EMBL" id="KAI6650713.1"/>
    </source>
</evidence>
<protein>
    <recommendedName>
        <fullName evidence="2">Protein aurora borealis</fullName>
    </recommendedName>
</protein>
<dbReference type="Pfam" id="PF15280">
    <property type="entry name" value="BORA_N"/>
    <property type="match status" value="1"/>
</dbReference>
<reference evidence="7 8" key="1">
    <citation type="journal article" date="2023" name="BMC Biol.">
        <title>The compact genome of the sponge Oopsacas minuta (Hexactinellida) is lacking key metazoan core genes.</title>
        <authorList>
            <person name="Santini S."/>
            <person name="Schenkelaars Q."/>
            <person name="Jourda C."/>
            <person name="Duchesne M."/>
            <person name="Belahbib H."/>
            <person name="Rocher C."/>
            <person name="Selva M."/>
            <person name="Riesgo A."/>
            <person name="Vervoort M."/>
            <person name="Leys S.P."/>
            <person name="Kodjabachian L."/>
            <person name="Le Bivic A."/>
            <person name="Borchiellini C."/>
            <person name="Claverie J.M."/>
            <person name="Renard E."/>
        </authorList>
    </citation>
    <scope>NUCLEOTIDE SEQUENCE [LARGE SCALE GENOMIC DNA]</scope>
    <source>
        <strain evidence="7">SPO-2</strain>
    </source>
</reference>
<dbReference type="GO" id="GO:0005634">
    <property type="term" value="C:nucleus"/>
    <property type="evidence" value="ECO:0007669"/>
    <property type="project" value="TreeGrafter"/>
</dbReference>
<evidence type="ECO:0000313" key="8">
    <source>
        <dbReference type="Proteomes" id="UP001165289"/>
    </source>
</evidence>
<organism evidence="7 8">
    <name type="scientific">Oopsacas minuta</name>
    <dbReference type="NCBI Taxonomy" id="111878"/>
    <lineage>
        <taxon>Eukaryota</taxon>
        <taxon>Metazoa</taxon>
        <taxon>Porifera</taxon>
        <taxon>Hexactinellida</taxon>
        <taxon>Hexasterophora</taxon>
        <taxon>Lyssacinosida</taxon>
        <taxon>Leucopsacidae</taxon>
        <taxon>Oopsacas</taxon>
    </lineage>
</organism>